<dbReference type="RefSeq" id="WP_354508949.1">
    <property type="nucleotide sequence ID" value="NZ_JBEPMO010000008.1"/>
</dbReference>
<comment type="caution">
    <text evidence="1">The sequence shown here is derived from an EMBL/GenBank/DDBJ whole genome shotgun (WGS) entry which is preliminary data.</text>
</comment>
<evidence type="ECO:0000313" key="1">
    <source>
        <dbReference type="EMBL" id="MET3732081.1"/>
    </source>
</evidence>
<accession>A0ABV2LU46</accession>
<reference evidence="1 2" key="1">
    <citation type="submission" date="2024-06" db="EMBL/GenBank/DDBJ databases">
        <title>Genomic Encyclopedia of Type Strains, Phase IV (KMG-IV): sequencing the most valuable type-strain genomes for metagenomic binning, comparative biology and taxonomic classification.</title>
        <authorList>
            <person name="Goeker M."/>
        </authorList>
    </citation>
    <scope>NUCLEOTIDE SEQUENCE [LARGE SCALE GENOMIC DNA]</scope>
    <source>
        <strain evidence="1 2">DSM 29388</strain>
    </source>
</reference>
<name>A0ABV2LU46_9FLAO</name>
<proteinExistence type="predicted"/>
<dbReference type="Proteomes" id="UP001549146">
    <property type="component" value="Unassembled WGS sequence"/>
</dbReference>
<gene>
    <name evidence="1" type="ORF">ABID46_001665</name>
</gene>
<dbReference type="EMBL" id="JBEPMO010000008">
    <property type="protein sequence ID" value="MET3732081.1"/>
    <property type="molecule type" value="Genomic_DNA"/>
</dbReference>
<keyword evidence="2" id="KW-1185">Reference proteome</keyword>
<sequence length="89" mass="10182">MKNLFYLGCFMSLFSCQTNTQPEQTLEQLDKSSAREVVLTSAEKGDTILHITKQKIWSNNELIAEKIDTLKTVKSWNDTIKAPIYVTIQ</sequence>
<protein>
    <submittedName>
        <fullName evidence="1">Uncharacterized protein</fullName>
    </submittedName>
</protein>
<organism evidence="1 2">
    <name type="scientific">Moheibacter stercoris</name>
    <dbReference type="NCBI Taxonomy" id="1628251"/>
    <lineage>
        <taxon>Bacteria</taxon>
        <taxon>Pseudomonadati</taxon>
        <taxon>Bacteroidota</taxon>
        <taxon>Flavobacteriia</taxon>
        <taxon>Flavobacteriales</taxon>
        <taxon>Weeksellaceae</taxon>
        <taxon>Moheibacter</taxon>
    </lineage>
</organism>
<evidence type="ECO:0000313" key="2">
    <source>
        <dbReference type="Proteomes" id="UP001549146"/>
    </source>
</evidence>
<dbReference type="PROSITE" id="PS51257">
    <property type="entry name" value="PROKAR_LIPOPROTEIN"/>
    <property type="match status" value="1"/>
</dbReference>